<dbReference type="Proteomes" id="UP000077271">
    <property type="component" value="Unassembled WGS sequence"/>
</dbReference>
<dbReference type="SUPFAM" id="SSF53901">
    <property type="entry name" value="Thiolase-like"/>
    <property type="match status" value="1"/>
</dbReference>
<comment type="caution">
    <text evidence="1">The sequence shown here is derived from an EMBL/GenBank/DDBJ whole genome shotgun (WGS) entry which is preliminary data.</text>
</comment>
<accession>A0A177KI97</accession>
<protein>
    <submittedName>
        <fullName evidence="1">Stage V sporulation protein AD</fullName>
    </submittedName>
</protein>
<dbReference type="AlphaFoldDB" id="A0A177KI97"/>
<dbReference type="InterPro" id="IPR038369">
    <property type="entry name" value="SpoVAD_sf"/>
</dbReference>
<dbReference type="NCBIfam" id="NF006160">
    <property type="entry name" value="PRK08304.1"/>
    <property type="match status" value="1"/>
</dbReference>
<dbReference type="Pfam" id="PF07451">
    <property type="entry name" value="SpoVAD"/>
    <property type="match status" value="1"/>
</dbReference>
<sequence>MNKKDDWIMTWTFKTKPVIIAASSVGGPFEAKGPLASTFDQFFEKLDGGEKSFEKAQRRLMEDASIHALKKAELTNEKVDVFLAGDLINQMTPTNFAARTLSIPFIGLYNACATSMAGFMTGAVLIDGGYATNVLTAAASHNAAVEKQFRYPTEYGGQKPPISQWTATACGAAVLSSSGTGPYIHSATPGRVLDYGVTDPFNMGTAMAPAAADTIIRHVKNPEEYDCIITGDLGKTGKQIFVKLLKDSGMNLSQTSMLDCGELLYGSEPQVFSGGSGAGCSAAVTCGYIYGKMITKEWTRVLIAATGALLSPLSVLQKDSIPCIAHAVELRMGEA</sequence>
<gene>
    <name evidence="1" type="ORF">AWH48_13625</name>
</gene>
<evidence type="ECO:0000313" key="1">
    <source>
        <dbReference type="EMBL" id="OAH52847.1"/>
    </source>
</evidence>
<dbReference type="PIRSF" id="PIRSF011570">
    <property type="entry name" value="SpoVAD"/>
    <property type="match status" value="1"/>
</dbReference>
<reference evidence="1 2" key="1">
    <citation type="submission" date="2016-01" db="EMBL/GenBank/DDBJ databases">
        <title>Investigation of taxonomic status of Bacillus aminovorans.</title>
        <authorList>
            <person name="Verma A."/>
            <person name="Pal Y."/>
            <person name="Krishnamurthi S."/>
        </authorList>
    </citation>
    <scope>NUCLEOTIDE SEQUENCE [LARGE SCALE GENOMIC DNA]</scope>
    <source>
        <strain evidence="1 2">DSM 4337</strain>
    </source>
</reference>
<dbReference type="Gene3D" id="3.40.47.40">
    <property type="entry name" value="Stage V sporulation protein AD"/>
    <property type="match status" value="1"/>
</dbReference>
<dbReference type="InterPro" id="IPR010894">
    <property type="entry name" value="SpoVAD"/>
</dbReference>
<dbReference type="NCBIfam" id="NF009069">
    <property type="entry name" value="PRK12404.1"/>
    <property type="match status" value="1"/>
</dbReference>
<dbReference type="NCBIfam" id="TIGR02845">
    <property type="entry name" value="spore_V_AD"/>
    <property type="match status" value="1"/>
</dbReference>
<dbReference type="GO" id="GO:0016746">
    <property type="term" value="F:acyltransferase activity"/>
    <property type="evidence" value="ECO:0007669"/>
    <property type="project" value="InterPro"/>
</dbReference>
<name>A0A177KI97_9BACI</name>
<dbReference type="InterPro" id="IPR016039">
    <property type="entry name" value="Thiolase-like"/>
</dbReference>
<evidence type="ECO:0000313" key="2">
    <source>
        <dbReference type="Proteomes" id="UP000077271"/>
    </source>
</evidence>
<proteinExistence type="predicted"/>
<dbReference type="EMBL" id="LQWZ01000037">
    <property type="protein sequence ID" value="OAH52847.1"/>
    <property type="molecule type" value="Genomic_DNA"/>
</dbReference>
<organism evidence="1 2">
    <name type="scientific">Domibacillus aminovorans</name>
    <dbReference type="NCBI Taxonomy" id="29332"/>
    <lineage>
        <taxon>Bacteria</taxon>
        <taxon>Bacillati</taxon>
        <taxon>Bacillota</taxon>
        <taxon>Bacilli</taxon>
        <taxon>Bacillales</taxon>
        <taxon>Bacillaceae</taxon>
        <taxon>Domibacillus</taxon>
    </lineage>
</organism>